<dbReference type="Gene3D" id="3.20.20.70">
    <property type="entry name" value="Aldolase class I"/>
    <property type="match status" value="1"/>
</dbReference>
<dbReference type="InterPro" id="IPR058240">
    <property type="entry name" value="rSAM_sf"/>
</dbReference>
<proteinExistence type="predicted"/>
<dbReference type="GO" id="GO:0003824">
    <property type="term" value="F:catalytic activity"/>
    <property type="evidence" value="ECO:0007669"/>
    <property type="project" value="InterPro"/>
</dbReference>
<dbReference type="InterPro" id="IPR034457">
    <property type="entry name" value="Organic_radical-activating"/>
</dbReference>
<keyword evidence="3 6" id="KW-0479">Metal-binding</keyword>
<evidence type="ECO:0000256" key="6">
    <source>
        <dbReference type="PIRSR" id="PIRSR004869-50"/>
    </source>
</evidence>
<feature type="binding site" evidence="6">
    <location>
        <position position="100"/>
    </location>
    <ligand>
        <name>[4Fe-4S] cluster</name>
        <dbReference type="ChEBI" id="CHEBI:49883"/>
        <note>4Fe-4S-S-AdoMet</note>
    </ligand>
</feature>
<accession>A0A075LUJ0</accession>
<reference evidence="8 9" key="2">
    <citation type="journal article" date="2015" name="Genome Announc.">
        <title>Complete Genome Sequence of Hyperthermophilic Piezophilic Archaeon Palaeococcus pacificus DY20341T, Isolated from Deep-Sea Hydrothermal Sediments.</title>
        <authorList>
            <person name="Zeng X."/>
            <person name="Jebbar M."/>
            <person name="Shao Z."/>
        </authorList>
    </citation>
    <scope>NUCLEOTIDE SEQUENCE [LARGE SCALE GENOMIC DNA]</scope>
    <source>
        <strain evidence="8 9">DY20341</strain>
    </source>
</reference>
<dbReference type="Gene3D" id="2.20.28.30">
    <property type="entry name" value="RNA polymerase ii, chain L"/>
    <property type="match status" value="1"/>
</dbReference>
<dbReference type="Proteomes" id="UP000027981">
    <property type="component" value="Chromosome"/>
</dbReference>
<dbReference type="Pfam" id="PF04055">
    <property type="entry name" value="Radical_SAM"/>
    <property type="match status" value="1"/>
</dbReference>
<organism evidence="8 9">
    <name type="scientific">Palaeococcus pacificus DY20341</name>
    <dbReference type="NCBI Taxonomy" id="1343739"/>
    <lineage>
        <taxon>Archaea</taxon>
        <taxon>Methanobacteriati</taxon>
        <taxon>Methanobacteriota</taxon>
        <taxon>Thermococci</taxon>
        <taxon>Thermococcales</taxon>
        <taxon>Thermococcaceae</taxon>
        <taxon>Palaeococcus</taxon>
    </lineage>
</organism>
<gene>
    <name evidence="8" type="ORF">PAP_07070</name>
</gene>
<dbReference type="KEGG" id="ppac:PAP_07070"/>
<evidence type="ECO:0000259" key="7">
    <source>
        <dbReference type="PROSITE" id="PS51918"/>
    </source>
</evidence>
<reference evidence="9" key="1">
    <citation type="submission" date="2013-06" db="EMBL/GenBank/DDBJ databases">
        <title>Complete Genome Sequence of Hyperthermophilic Palaeococcus pacificus DY20341T, Isolated from a Deep-Sea Hydrothermal Sediments.</title>
        <authorList>
            <person name="Zeng X."/>
            <person name="Shao Z."/>
        </authorList>
    </citation>
    <scope>NUCLEOTIDE SEQUENCE [LARGE SCALE GENOMIC DNA]</scope>
    <source>
        <strain evidence="9">DY20341</strain>
    </source>
</reference>
<protein>
    <recommendedName>
        <fullName evidence="7">Radical SAM core domain-containing protein</fullName>
    </recommendedName>
</protein>
<dbReference type="HOGENOM" id="CLU_044176_1_0_2"/>
<dbReference type="GO" id="GO:0051539">
    <property type="term" value="F:4 iron, 4 sulfur cluster binding"/>
    <property type="evidence" value="ECO:0007669"/>
    <property type="project" value="UniProtKB-KW"/>
</dbReference>
<evidence type="ECO:0000313" key="8">
    <source>
        <dbReference type="EMBL" id="AIF69806.1"/>
    </source>
</evidence>
<evidence type="ECO:0000313" key="9">
    <source>
        <dbReference type="Proteomes" id="UP000027981"/>
    </source>
</evidence>
<feature type="binding site" evidence="6">
    <location>
        <position position="103"/>
    </location>
    <ligand>
        <name>[4Fe-4S] cluster</name>
        <dbReference type="ChEBI" id="CHEBI:49883"/>
        <note>4Fe-4S-S-AdoMet</note>
    </ligand>
</feature>
<dbReference type="CDD" id="cd01335">
    <property type="entry name" value="Radical_SAM"/>
    <property type="match status" value="1"/>
</dbReference>
<feature type="domain" description="Radical SAM core" evidence="7">
    <location>
        <begin position="81"/>
        <end position="291"/>
    </location>
</feature>
<comment type="cofactor">
    <cofactor evidence="6">
        <name>[4Fe-4S] cluster</name>
        <dbReference type="ChEBI" id="CHEBI:49883"/>
    </cofactor>
    <text evidence="6">Binds 1 [4Fe-4S] cluster. The cluster is coordinated with 3 cysteines and an exchangeable S-adenosyl-L-methionine.</text>
</comment>
<evidence type="ECO:0000256" key="5">
    <source>
        <dbReference type="ARBA" id="ARBA00023014"/>
    </source>
</evidence>
<evidence type="ECO:0000256" key="4">
    <source>
        <dbReference type="ARBA" id="ARBA00023004"/>
    </source>
</evidence>
<dbReference type="STRING" id="1343739.PAP_07070"/>
<evidence type="ECO:0000256" key="3">
    <source>
        <dbReference type="ARBA" id="ARBA00022723"/>
    </source>
</evidence>
<dbReference type="PIRSF" id="PIRSF004869">
    <property type="entry name" value="PflX_prd"/>
    <property type="match status" value="1"/>
</dbReference>
<dbReference type="PANTHER" id="PTHR30352">
    <property type="entry name" value="PYRUVATE FORMATE-LYASE-ACTIVATING ENZYME"/>
    <property type="match status" value="1"/>
</dbReference>
<feature type="binding site" evidence="6">
    <location>
        <position position="96"/>
    </location>
    <ligand>
        <name>[4Fe-4S] cluster</name>
        <dbReference type="ChEBI" id="CHEBI:49883"/>
        <note>4Fe-4S-S-AdoMet</note>
    </ligand>
</feature>
<dbReference type="InterPro" id="IPR013785">
    <property type="entry name" value="Aldolase_TIM"/>
</dbReference>
<dbReference type="SUPFAM" id="SSF102114">
    <property type="entry name" value="Radical SAM enzymes"/>
    <property type="match status" value="1"/>
</dbReference>
<dbReference type="SFLD" id="SFLDG01101">
    <property type="entry name" value="Uncharacterised_Radical_SAM_Su"/>
    <property type="match status" value="1"/>
</dbReference>
<evidence type="ECO:0000256" key="2">
    <source>
        <dbReference type="ARBA" id="ARBA00022691"/>
    </source>
</evidence>
<dbReference type="InterPro" id="IPR016431">
    <property type="entry name" value="Pyrv-formate_lyase-activ_prd"/>
</dbReference>
<dbReference type="PANTHER" id="PTHR30352:SF5">
    <property type="entry name" value="PYRUVATE FORMATE-LYASE 1-ACTIVATING ENZYME"/>
    <property type="match status" value="1"/>
</dbReference>
<dbReference type="InterPro" id="IPR027596">
    <property type="entry name" value="AmmeMemoSam_rS"/>
</dbReference>
<evidence type="ECO:0000256" key="1">
    <source>
        <dbReference type="ARBA" id="ARBA00022485"/>
    </source>
</evidence>
<keyword evidence="4 6" id="KW-0408">Iron</keyword>
<dbReference type="PROSITE" id="PS51918">
    <property type="entry name" value="RADICAL_SAM"/>
    <property type="match status" value="1"/>
</dbReference>
<dbReference type="eggNOG" id="arCOG00947">
    <property type="taxonomic scope" value="Archaea"/>
</dbReference>
<dbReference type="InterPro" id="IPR007197">
    <property type="entry name" value="rSAM"/>
</dbReference>
<dbReference type="AlphaFoldDB" id="A0A075LUJ0"/>
<dbReference type="GO" id="GO:0046872">
    <property type="term" value="F:metal ion binding"/>
    <property type="evidence" value="ECO:0007669"/>
    <property type="project" value="UniProtKB-KW"/>
</dbReference>
<keyword evidence="1" id="KW-0004">4Fe-4S</keyword>
<keyword evidence="9" id="KW-1185">Reference proteome</keyword>
<dbReference type="SFLD" id="SFLDS00029">
    <property type="entry name" value="Radical_SAM"/>
    <property type="match status" value="1"/>
</dbReference>
<keyword evidence="2 6" id="KW-0949">S-adenosyl-L-methionine</keyword>
<sequence length="351" mass="40212">MDFREKLKLRNIKKDLMIEELCEIENGNVKCLVCERNCLIRAGKLGICKNYANIDGKLVHIGYGKLSALESRPVEIKPFFHYYPNSTALTFSGFGCNLYCPWCQNYHLSFSHVPKDIPKVPPEELVETALRYGDEGLCASFNEPATLFTYLLDVFALGREKGLYGCLVTNGYFTPRALEELVESGVSGFSIDIKGCPGMKRALAAVDHRKVFRNARKALDLGAHVEMVYLVVTNTNEECYSWIFEQHLRLGEDVPLHINRYYPMHFWREKETPVEKLLELKEIAQKEFNINYVYLGNIGSIKHESTYCPNCGKRLIVRAHQRVVEWNLTKEGRCPKCGKKIPIYGRAPTRL</sequence>
<keyword evidence="5 6" id="KW-0411">Iron-sulfur</keyword>
<name>A0A075LUJ0_9EURY</name>
<dbReference type="EMBL" id="CP006019">
    <property type="protein sequence ID" value="AIF69806.1"/>
    <property type="molecule type" value="Genomic_DNA"/>
</dbReference>